<dbReference type="EMBL" id="CP036289">
    <property type="protein sequence ID" value="QDU74929.1"/>
    <property type="molecule type" value="Genomic_DNA"/>
</dbReference>
<feature type="domain" description="FHA" evidence="1">
    <location>
        <begin position="36"/>
        <end position="84"/>
    </location>
</feature>
<dbReference type="Proteomes" id="UP000318626">
    <property type="component" value="Chromosome"/>
</dbReference>
<dbReference type="OrthoDB" id="9816434at2"/>
<reference evidence="3" key="1">
    <citation type="submission" date="2019-02" db="EMBL/GenBank/DDBJ databases">
        <title>Deep-cultivation of Planctomycetes and their phenomic and genomic characterization uncovers novel biology.</title>
        <authorList>
            <person name="Wiegand S."/>
            <person name="Jogler M."/>
            <person name="Boedeker C."/>
            <person name="Pinto D."/>
            <person name="Vollmers J."/>
            <person name="Rivas-Marin E."/>
            <person name="Kohn T."/>
            <person name="Peeters S.H."/>
            <person name="Heuer A."/>
            <person name="Rast P."/>
            <person name="Oberbeckmann S."/>
            <person name="Bunk B."/>
            <person name="Jeske O."/>
            <person name="Meyerdierks A."/>
            <person name="Storesund J.E."/>
            <person name="Kallscheuer N."/>
            <person name="Luecker S."/>
            <person name="Lage O.M."/>
            <person name="Pohl T."/>
            <person name="Merkel B.J."/>
            <person name="Hornburger P."/>
            <person name="Mueller R.-W."/>
            <person name="Bruemmer F."/>
            <person name="Labrenz M."/>
            <person name="Spormann A.M."/>
            <person name="Op den Camp H."/>
            <person name="Overmann J."/>
            <person name="Amann R."/>
            <person name="Jetten M.S.M."/>
            <person name="Mascher T."/>
            <person name="Medema M.H."/>
            <person name="Devos D.P."/>
            <person name="Kaster A.-K."/>
            <person name="Ovreas L."/>
            <person name="Rohde M."/>
            <person name="Galperin M.Y."/>
            <person name="Jogler C."/>
        </authorList>
    </citation>
    <scope>NUCLEOTIDE SEQUENCE [LARGE SCALE GENOMIC DNA]</scope>
    <source>
        <strain evidence="3">Pan97</strain>
    </source>
</reference>
<dbReference type="SMART" id="SM00240">
    <property type="entry name" value="FHA"/>
    <property type="match status" value="1"/>
</dbReference>
<dbReference type="CDD" id="cd00060">
    <property type="entry name" value="FHA"/>
    <property type="match status" value="1"/>
</dbReference>
<dbReference type="KEGG" id="bvo:Pan97_19490"/>
<dbReference type="InterPro" id="IPR000253">
    <property type="entry name" value="FHA_dom"/>
</dbReference>
<dbReference type="RefSeq" id="WP_144971919.1">
    <property type="nucleotide sequence ID" value="NZ_CP036289.1"/>
</dbReference>
<proteinExistence type="predicted"/>
<evidence type="ECO:0000313" key="2">
    <source>
        <dbReference type="EMBL" id="QDU74929.1"/>
    </source>
</evidence>
<evidence type="ECO:0000313" key="3">
    <source>
        <dbReference type="Proteomes" id="UP000318626"/>
    </source>
</evidence>
<keyword evidence="3" id="KW-1185">Reference proteome</keyword>
<dbReference type="SUPFAM" id="SSF49879">
    <property type="entry name" value="SMAD/FHA domain"/>
    <property type="match status" value="1"/>
</dbReference>
<dbReference type="Gene3D" id="2.60.200.20">
    <property type="match status" value="1"/>
</dbReference>
<organism evidence="2 3">
    <name type="scientific">Bremerella volcania</name>
    <dbReference type="NCBI Taxonomy" id="2527984"/>
    <lineage>
        <taxon>Bacteria</taxon>
        <taxon>Pseudomonadati</taxon>
        <taxon>Planctomycetota</taxon>
        <taxon>Planctomycetia</taxon>
        <taxon>Pirellulales</taxon>
        <taxon>Pirellulaceae</taxon>
        <taxon>Bremerella</taxon>
    </lineage>
</organism>
<gene>
    <name evidence="2" type="ORF">Pan97_19490</name>
</gene>
<dbReference type="PROSITE" id="PS50006">
    <property type="entry name" value="FHA_DOMAIN"/>
    <property type="match status" value="1"/>
</dbReference>
<protein>
    <submittedName>
        <fullName evidence="2">FHA domain protein</fullName>
    </submittedName>
</protein>
<accession>A0A518C6S2</accession>
<dbReference type="AlphaFoldDB" id="A0A518C6S2"/>
<dbReference type="InterPro" id="IPR008984">
    <property type="entry name" value="SMAD_FHA_dom_sf"/>
</dbReference>
<sequence>MGNKTNEVVIPFTLKLLDSSRGHAIQTWNFNDCSRVTIGRAAENDISLADPQVSRVHVELVLRDGHWSVVSLGRNGTVLDGAMVSDEILHDHAVFQLGPNGPSFQFSTTSESVSSLQTLNEIDPIALDFLMVDEGQLEEDVKNIADTEVFRELQERARKMKDK</sequence>
<evidence type="ECO:0000259" key="1">
    <source>
        <dbReference type="PROSITE" id="PS50006"/>
    </source>
</evidence>
<dbReference type="Pfam" id="PF00498">
    <property type="entry name" value="FHA"/>
    <property type="match status" value="1"/>
</dbReference>
<name>A0A518C6S2_9BACT</name>